<sequence>MTDSSPSSQAPPQHVLTMGWTTDRVNGRKESVQKLVDAFVKVFNPHIKNAEADVSSDLHGSVRQRGRVTAARLAFRRGSPTHSGVPGAPPRRT</sequence>
<dbReference type="EMBL" id="BNEA01000015">
    <property type="protein sequence ID" value="GHI54858.1"/>
    <property type="molecule type" value="Genomic_DNA"/>
</dbReference>
<accession>A0ABQ3RG78</accession>
<name>A0ABQ3RG78_STRRR</name>
<keyword evidence="2" id="KW-1185">Reference proteome</keyword>
<evidence type="ECO:0000313" key="2">
    <source>
        <dbReference type="Proteomes" id="UP000646738"/>
    </source>
</evidence>
<protein>
    <submittedName>
        <fullName evidence="1">Uncharacterized protein</fullName>
    </submittedName>
</protein>
<evidence type="ECO:0000313" key="1">
    <source>
        <dbReference type="EMBL" id="GHI54858.1"/>
    </source>
</evidence>
<organism evidence="1 2">
    <name type="scientific">Streptomyces rubradiris</name>
    <name type="common">Streptomyces achromogenes subsp. rubradiris</name>
    <dbReference type="NCBI Taxonomy" id="285531"/>
    <lineage>
        <taxon>Bacteria</taxon>
        <taxon>Bacillati</taxon>
        <taxon>Actinomycetota</taxon>
        <taxon>Actinomycetes</taxon>
        <taxon>Kitasatosporales</taxon>
        <taxon>Streptomycetaceae</taxon>
        <taxon>Streptomyces</taxon>
    </lineage>
</organism>
<reference evidence="2" key="1">
    <citation type="submission" date="2023-07" db="EMBL/GenBank/DDBJ databases">
        <title>Whole genome shotgun sequence of Streptomyces achromogenes subsp. rubradiris NBRC 14000.</title>
        <authorList>
            <person name="Komaki H."/>
            <person name="Tamura T."/>
        </authorList>
    </citation>
    <scope>NUCLEOTIDE SEQUENCE [LARGE SCALE GENOMIC DNA]</scope>
    <source>
        <strain evidence="2">NBRC 14000</strain>
    </source>
</reference>
<comment type="caution">
    <text evidence="1">The sequence shown here is derived from an EMBL/GenBank/DDBJ whole genome shotgun (WGS) entry which is preliminary data.</text>
</comment>
<gene>
    <name evidence="1" type="ORF">Srubr_47040</name>
</gene>
<proteinExistence type="predicted"/>
<dbReference type="Proteomes" id="UP000646738">
    <property type="component" value="Unassembled WGS sequence"/>
</dbReference>